<dbReference type="PANTHER" id="PTHR24025:SF31">
    <property type="entry name" value="NEURAL-CADHERIN"/>
    <property type="match status" value="1"/>
</dbReference>
<proteinExistence type="predicted"/>
<dbReference type="PANTHER" id="PTHR24025">
    <property type="entry name" value="DESMOGLEIN FAMILY MEMBER"/>
    <property type="match status" value="1"/>
</dbReference>
<evidence type="ECO:0000259" key="11">
    <source>
        <dbReference type="PROSITE" id="PS50268"/>
    </source>
</evidence>
<feature type="domain" description="Cadherin" evidence="11">
    <location>
        <begin position="563"/>
        <end position="664"/>
    </location>
</feature>
<feature type="region of interest" description="Disordered" evidence="9">
    <location>
        <begin position="1563"/>
        <end position="1589"/>
    </location>
</feature>
<dbReference type="InterPro" id="IPR020894">
    <property type="entry name" value="Cadherin_CS"/>
</dbReference>
<dbReference type="Pfam" id="PF00028">
    <property type="entry name" value="Cadherin"/>
    <property type="match status" value="4"/>
</dbReference>
<keyword evidence="5" id="KW-0130">Cell adhesion</keyword>
<feature type="domain" description="Cadherin" evidence="11">
    <location>
        <begin position="1169"/>
        <end position="1291"/>
    </location>
</feature>
<dbReference type="InterPro" id="IPR015919">
    <property type="entry name" value="Cadherin-like_sf"/>
</dbReference>
<dbReference type="Proteomes" id="UP000887577">
    <property type="component" value="Unplaced"/>
</dbReference>
<keyword evidence="4 8" id="KW-0106">Calcium</keyword>
<keyword evidence="12" id="KW-1185">Reference proteome</keyword>
<evidence type="ECO:0000256" key="6">
    <source>
        <dbReference type="ARBA" id="ARBA00022989"/>
    </source>
</evidence>
<dbReference type="GO" id="GO:0005509">
    <property type="term" value="F:calcium ion binding"/>
    <property type="evidence" value="ECO:0007669"/>
    <property type="project" value="UniProtKB-UniRule"/>
</dbReference>
<dbReference type="Gene3D" id="2.60.40.60">
    <property type="entry name" value="Cadherins"/>
    <property type="match status" value="11"/>
</dbReference>
<keyword evidence="2 10" id="KW-0812">Transmembrane</keyword>
<feature type="domain" description="Cadherin" evidence="11">
    <location>
        <begin position="144"/>
        <end position="248"/>
    </location>
</feature>
<evidence type="ECO:0000256" key="3">
    <source>
        <dbReference type="ARBA" id="ARBA00022737"/>
    </source>
</evidence>
<dbReference type="SUPFAM" id="SSF49313">
    <property type="entry name" value="Cadherin-like"/>
    <property type="match status" value="10"/>
</dbReference>
<evidence type="ECO:0000256" key="10">
    <source>
        <dbReference type="SAM" id="Phobius"/>
    </source>
</evidence>
<keyword evidence="7 10" id="KW-0472">Membrane</keyword>
<feature type="domain" description="Cadherin" evidence="11">
    <location>
        <begin position="366"/>
        <end position="460"/>
    </location>
</feature>
<sequence length="1607" mass="180135">MQILLFEGGKKRRKASLDIQVVDINDNVPKFVNWRPETNISEKQSVGSVVQRIQTFDPDTGVGGIVRFFVHGEKFSIENERCSNSYCHADLVLKSSLDYESNPIERVTIIARDGASLTKHANEVKANITIYIIDEQDTPPTFLTTLMEPIRILESIPVGTKVLQVNAVDGDRFAPRKNEIIYEIVGKNDYFQIDSIDGAITLKKQLDRESDANLALTVVAIEQDDARMSSEMTFEIIVEDADDNAPQCSNQQYTANLNRTSKKFEMDKIITVLDKDQGKNAQFNIALTGEFSESFEIKPKKAHGSSEITVEVVDYDSLEYVTDSEIVLEIKLDPRGSKPSTPSICLLVIHLDKLLPKKAVPPFKFLKNVFNIQFMENLSPPQIVANLTNSNVHDVEFMIEGNGAELFSINNNSQFMTTEVLDAEKARNYKIKVYANSKDYTVTADVNIDVLDENDNAPIFEKNHYIFNVTEEQEAAFYVKANDFDEEANSEIKYSLLDPIPENITLNEKTGRISIKKIDVDSLGKSDINFVVMAKDSGEPSLNSIVQVTLQLMDINDNVPFFSKRAYSIFVDCNTSINSIIGHIKAVDMDATGSKIQYELPGEMQNFFNINTTTGAITLIQSLPETRNEFHFNVIAKDSGRPPKQAVTRVTVQTSADCEETEIMVTRNATLQQQITIDKITTLAIILSSTPKTLAQISTSQPPSSTTTIAESFDSIKSTTRVFVPRIIFAEVIENSPIGTKIADLAFDNSTLESNYDFHFATKNAEHAKLIKMNNRGELRVAENIDHEKVTVINGSVFARSDRRNLLFATVTIDVIDTNDNAPKFVISKPYVFSLPQNTEIGYVLDLPYPLANDQDGSKEFSVLEYELFENVSQSNCFKIDKASSLIQLIRPLSACTSSKTFKLVIRAADNIGKELNVKNSANTTITVEITADATTQIPKQSFNLSTEIFQNIPNEISVFEDETVGSVLFVLCKDELIKNILQTNSSFNSSLTSVELSVRNSDLLELFKESEIRLSKSLKGYINQKLCAQIEANVVINSMEPQLISKNLCLKIEARPKSPIIHSPAQNSVHKFKENTPYDSLLLFNVTSPILDPKLNGLKYGLIETNYDDGQQFSIDSRGVLKAAHPFDYEKRDKYNIQTQICDFNDSCTVVAFRIQVEDLNDHCPTFIQKIETFQITENHPVGPEGIEVGNFTAAEDADGTAEKRSICYRLENENDALFFLPDNRKPALFIRKSLDREEQDIHNVTVIAQDYVNDNFPQFSQKEYYGKVIERKTKFGAKILQVEARDPDLESKGLHYSMSSAVRTESDVIPREEAPFHIDSTTGDIISHVVYSSKMPHSYNFRVIVRDEADHEDEASVTISVINYNEQLELIFDLPEEITRQNQREISKLMFDVTSMYFVIDDINGHGNSTNLLAHFLEKDKLLASASKALTIFEETKSEQAQRARHELRRSHALKKIFSDSANPDIMNGLFSGAFVDVYTLVIGAVCASLFVVIILPTIYLCCRRQNKASAKLNGNNPNHDVIYSNGIIADSIPSSSNNVALSKNTEILANGLTLPSQRTSTLNTQQRPAPQMNSHQQQTLSRNESIITKPPEVHIFDALQSTEL</sequence>
<evidence type="ECO:0000313" key="12">
    <source>
        <dbReference type="Proteomes" id="UP000887577"/>
    </source>
</evidence>
<reference evidence="13" key="1">
    <citation type="submission" date="2022-11" db="UniProtKB">
        <authorList>
            <consortium name="WormBaseParasite"/>
        </authorList>
    </citation>
    <scope>IDENTIFICATION</scope>
</reference>
<feature type="domain" description="Cadherin" evidence="11">
    <location>
        <begin position="1075"/>
        <end position="1168"/>
    </location>
</feature>
<feature type="domain" description="Cadherin" evidence="11">
    <location>
        <begin position="1288"/>
        <end position="1379"/>
    </location>
</feature>
<dbReference type="GO" id="GO:0005911">
    <property type="term" value="C:cell-cell junction"/>
    <property type="evidence" value="ECO:0007669"/>
    <property type="project" value="TreeGrafter"/>
</dbReference>
<feature type="domain" description="Cadherin" evidence="11">
    <location>
        <begin position="40"/>
        <end position="142"/>
    </location>
</feature>
<evidence type="ECO:0000256" key="9">
    <source>
        <dbReference type="SAM" id="MobiDB-lite"/>
    </source>
</evidence>
<dbReference type="SMART" id="SM00112">
    <property type="entry name" value="CA"/>
    <property type="match status" value="10"/>
</dbReference>
<name>A0A914Z7Q5_9BILA</name>
<feature type="transmembrane region" description="Helical" evidence="10">
    <location>
        <begin position="1480"/>
        <end position="1505"/>
    </location>
</feature>
<dbReference type="InterPro" id="IPR050971">
    <property type="entry name" value="Cadherin-domain_protein"/>
</dbReference>
<protein>
    <submittedName>
        <fullName evidence="13">Cadherin domain-containing protein</fullName>
    </submittedName>
</protein>
<evidence type="ECO:0000256" key="8">
    <source>
        <dbReference type="PROSITE-ProRule" id="PRU00043"/>
    </source>
</evidence>
<comment type="subcellular location">
    <subcellularLocation>
        <location evidence="1">Membrane</location>
    </subcellularLocation>
</comment>
<dbReference type="GO" id="GO:0007156">
    <property type="term" value="P:homophilic cell adhesion via plasma membrane adhesion molecules"/>
    <property type="evidence" value="ECO:0007669"/>
    <property type="project" value="InterPro"/>
</dbReference>
<keyword evidence="3" id="KW-0677">Repeat</keyword>
<evidence type="ECO:0000256" key="2">
    <source>
        <dbReference type="ARBA" id="ARBA00022692"/>
    </source>
</evidence>
<organism evidence="12 13">
    <name type="scientific">Panagrolaimus superbus</name>
    <dbReference type="NCBI Taxonomy" id="310955"/>
    <lineage>
        <taxon>Eukaryota</taxon>
        <taxon>Metazoa</taxon>
        <taxon>Ecdysozoa</taxon>
        <taxon>Nematoda</taxon>
        <taxon>Chromadorea</taxon>
        <taxon>Rhabditida</taxon>
        <taxon>Tylenchina</taxon>
        <taxon>Panagrolaimomorpha</taxon>
        <taxon>Panagrolaimoidea</taxon>
        <taxon>Panagrolaimidae</taxon>
        <taxon>Panagrolaimus</taxon>
    </lineage>
</organism>
<evidence type="ECO:0000313" key="13">
    <source>
        <dbReference type="WBParaSite" id="PSU_v2.g7931.t1"/>
    </source>
</evidence>
<accession>A0A914Z7Q5</accession>
<dbReference type="CDD" id="cd11304">
    <property type="entry name" value="Cadherin_repeat"/>
    <property type="match status" value="10"/>
</dbReference>
<dbReference type="WBParaSite" id="PSU_v2.g7931.t1">
    <property type="protein sequence ID" value="PSU_v2.g7931.t1"/>
    <property type="gene ID" value="PSU_v2.g7931"/>
</dbReference>
<feature type="domain" description="Cadherin" evidence="11">
    <location>
        <begin position="461"/>
        <end position="562"/>
    </location>
</feature>
<dbReference type="PRINTS" id="PR00205">
    <property type="entry name" value="CADHERIN"/>
</dbReference>
<dbReference type="PROSITE" id="PS00232">
    <property type="entry name" value="CADHERIN_1"/>
    <property type="match status" value="4"/>
</dbReference>
<dbReference type="InterPro" id="IPR002126">
    <property type="entry name" value="Cadherin-like_dom"/>
</dbReference>
<evidence type="ECO:0000256" key="4">
    <source>
        <dbReference type="ARBA" id="ARBA00022837"/>
    </source>
</evidence>
<evidence type="ECO:0000256" key="5">
    <source>
        <dbReference type="ARBA" id="ARBA00022889"/>
    </source>
</evidence>
<dbReference type="PROSITE" id="PS50268">
    <property type="entry name" value="CADHERIN_2"/>
    <property type="match status" value="10"/>
</dbReference>
<evidence type="ECO:0000256" key="1">
    <source>
        <dbReference type="ARBA" id="ARBA00004370"/>
    </source>
</evidence>
<keyword evidence="6 10" id="KW-1133">Transmembrane helix</keyword>
<feature type="domain" description="Cadherin" evidence="11">
    <location>
        <begin position="724"/>
        <end position="825"/>
    </location>
</feature>
<evidence type="ECO:0000256" key="7">
    <source>
        <dbReference type="ARBA" id="ARBA00023136"/>
    </source>
</evidence>
<dbReference type="GO" id="GO:0005886">
    <property type="term" value="C:plasma membrane"/>
    <property type="evidence" value="ECO:0007669"/>
    <property type="project" value="InterPro"/>
</dbReference>
<feature type="domain" description="Cadherin" evidence="11">
    <location>
        <begin position="827"/>
        <end position="941"/>
    </location>
</feature>